<evidence type="ECO:0000313" key="3">
    <source>
        <dbReference type="Proteomes" id="UP000887565"/>
    </source>
</evidence>
<dbReference type="GO" id="GO:0005615">
    <property type="term" value="C:extracellular space"/>
    <property type="evidence" value="ECO:0007669"/>
    <property type="project" value="TreeGrafter"/>
</dbReference>
<protein>
    <recommendedName>
        <fullName evidence="2">Tsg N-terminal domain-containing protein</fullName>
    </recommendedName>
</protein>
<proteinExistence type="predicted"/>
<dbReference type="PANTHER" id="PTHR12312">
    <property type="entry name" value="TWISTED GASTRULATION PROTEIN HOMOLOG 1-A-RELATED"/>
    <property type="match status" value="1"/>
</dbReference>
<keyword evidence="3" id="KW-1185">Reference proteome</keyword>
<dbReference type="InterPro" id="IPR057635">
    <property type="entry name" value="Tsg_N"/>
</dbReference>
<reference evidence="4" key="1">
    <citation type="submission" date="2022-11" db="UniProtKB">
        <authorList>
            <consortium name="WormBaseParasite"/>
        </authorList>
    </citation>
    <scope>IDENTIFICATION</scope>
</reference>
<dbReference type="PANTHER" id="PTHR12312:SF16">
    <property type="entry name" value="TWISTED GASTRULATION PROTEIN HOMOLOG 1-A-RELATED"/>
    <property type="match status" value="1"/>
</dbReference>
<dbReference type="WBParaSite" id="nRc.2.0.1.t02598-RA">
    <property type="protein sequence ID" value="nRc.2.0.1.t02598-RA"/>
    <property type="gene ID" value="nRc.2.0.1.g02598"/>
</dbReference>
<evidence type="ECO:0000313" key="4">
    <source>
        <dbReference type="WBParaSite" id="nRc.2.0.1.t02598-RA"/>
    </source>
</evidence>
<keyword evidence="1" id="KW-0732">Signal</keyword>
<evidence type="ECO:0000256" key="1">
    <source>
        <dbReference type="SAM" id="SignalP"/>
    </source>
</evidence>
<dbReference type="InterPro" id="IPR006761">
    <property type="entry name" value="Tsg"/>
</dbReference>
<dbReference type="GO" id="GO:0030510">
    <property type="term" value="P:regulation of BMP signaling pathway"/>
    <property type="evidence" value="ECO:0007669"/>
    <property type="project" value="TreeGrafter"/>
</dbReference>
<evidence type="ECO:0000259" key="2">
    <source>
        <dbReference type="Pfam" id="PF23782"/>
    </source>
</evidence>
<feature type="domain" description="Tsg N-terminal" evidence="2">
    <location>
        <begin position="33"/>
        <end position="88"/>
    </location>
</feature>
<accession>A0A915HKV4</accession>
<dbReference type="Proteomes" id="UP000887565">
    <property type="component" value="Unplaced"/>
</dbReference>
<organism evidence="3 4">
    <name type="scientific">Romanomermis culicivorax</name>
    <name type="common">Nematode worm</name>
    <dbReference type="NCBI Taxonomy" id="13658"/>
    <lineage>
        <taxon>Eukaryota</taxon>
        <taxon>Metazoa</taxon>
        <taxon>Ecdysozoa</taxon>
        <taxon>Nematoda</taxon>
        <taxon>Enoplea</taxon>
        <taxon>Dorylaimia</taxon>
        <taxon>Mermithida</taxon>
        <taxon>Mermithoidea</taxon>
        <taxon>Mermithidae</taxon>
        <taxon>Romanomermis</taxon>
    </lineage>
</organism>
<feature type="signal peptide" evidence="1">
    <location>
        <begin position="1"/>
        <end position="22"/>
    </location>
</feature>
<feature type="chain" id="PRO_5037455873" description="Tsg N-terminal domain-containing protein" evidence="1">
    <location>
        <begin position="23"/>
        <end position="89"/>
    </location>
</feature>
<name>A0A915HKV4_ROMCU</name>
<dbReference type="AlphaFoldDB" id="A0A915HKV4"/>
<sequence>MSTEIFVFSLILGAMFLMQISAQDEKTIYYNDGCSEETCGAIVSKCMLLKSCNCSMTPADLVGKNCTCCRECVTCLGDLFSKCCACVGA</sequence>
<dbReference type="Pfam" id="PF23782">
    <property type="entry name" value="Tsg_N"/>
    <property type="match status" value="1"/>
</dbReference>